<gene>
    <name evidence="2" type="ORF">NCTC10754_04856</name>
</gene>
<evidence type="ECO:0000313" key="2">
    <source>
        <dbReference type="EMBL" id="VFB22170.1"/>
    </source>
</evidence>
<keyword evidence="1" id="KW-1133">Transmembrane helix</keyword>
<dbReference type="EMBL" id="CAACYJ010000040">
    <property type="protein sequence ID" value="VFB22170.1"/>
    <property type="molecule type" value="Genomic_DNA"/>
</dbReference>
<protein>
    <submittedName>
        <fullName evidence="2">Uncharacterized protein</fullName>
    </submittedName>
</protein>
<reference evidence="2 3" key="1">
    <citation type="submission" date="2019-02" db="EMBL/GenBank/DDBJ databases">
        <authorList>
            <consortium name="Pathogen Informatics"/>
        </authorList>
    </citation>
    <scope>NUCLEOTIDE SEQUENCE [LARGE SCALE GENOMIC DNA]</scope>
    <source>
        <strain evidence="2 3">3012STDY7103891</strain>
    </source>
</reference>
<dbReference type="RefSeq" id="WP_133145067.1">
    <property type="nucleotide sequence ID" value="NZ_CAACYJ010000040.1"/>
</dbReference>
<feature type="transmembrane region" description="Helical" evidence="1">
    <location>
        <begin position="78"/>
        <end position="98"/>
    </location>
</feature>
<organism evidence="2 3">
    <name type="scientific">Pseudomonas fragi</name>
    <dbReference type="NCBI Taxonomy" id="296"/>
    <lineage>
        <taxon>Bacteria</taxon>
        <taxon>Pseudomonadati</taxon>
        <taxon>Pseudomonadota</taxon>
        <taxon>Gammaproteobacteria</taxon>
        <taxon>Pseudomonadales</taxon>
        <taxon>Pseudomonadaceae</taxon>
        <taxon>Pseudomonas</taxon>
    </lineage>
</organism>
<sequence>MSTKFTKVNLNDIIVESIVDSLNFNNEQAVLTARDGSAQADETYFERYSNNKSKILKSVGVDELAIPNNVSIEIGIKLFILLLVLALLINVVALYNTIAG</sequence>
<evidence type="ECO:0000313" key="3">
    <source>
        <dbReference type="Proteomes" id="UP000330809"/>
    </source>
</evidence>
<accession>A0A449IRW1</accession>
<keyword evidence="1" id="KW-0812">Transmembrane</keyword>
<keyword evidence="1" id="KW-0472">Membrane</keyword>
<name>A0A449IRW1_PSEFR</name>
<proteinExistence type="predicted"/>
<dbReference type="Proteomes" id="UP000330809">
    <property type="component" value="Unassembled WGS sequence"/>
</dbReference>
<evidence type="ECO:0000256" key="1">
    <source>
        <dbReference type="SAM" id="Phobius"/>
    </source>
</evidence>
<dbReference type="AlphaFoldDB" id="A0A449IRW1"/>